<gene>
    <name evidence="1" type="ORF">DW663_12945</name>
</gene>
<dbReference type="AlphaFoldDB" id="A0A414PLJ7"/>
<comment type="caution">
    <text evidence="1">The sequence shown here is derived from an EMBL/GenBank/DDBJ whole genome shotgun (WGS) entry which is preliminary data.</text>
</comment>
<name>A0A414PLJ7_FUSMR</name>
<evidence type="ECO:0000313" key="1">
    <source>
        <dbReference type="EMBL" id="RHF69459.1"/>
    </source>
</evidence>
<organism evidence="1 2">
    <name type="scientific">Fusobacterium mortiferum</name>
    <dbReference type="NCBI Taxonomy" id="850"/>
    <lineage>
        <taxon>Bacteria</taxon>
        <taxon>Fusobacteriati</taxon>
        <taxon>Fusobacteriota</taxon>
        <taxon>Fusobacteriia</taxon>
        <taxon>Fusobacteriales</taxon>
        <taxon>Fusobacteriaceae</taxon>
        <taxon>Fusobacterium</taxon>
    </lineage>
</organism>
<dbReference type="Proteomes" id="UP000284676">
    <property type="component" value="Unassembled WGS sequence"/>
</dbReference>
<feature type="non-terminal residue" evidence="1">
    <location>
        <position position="1"/>
    </location>
</feature>
<evidence type="ECO:0000313" key="2">
    <source>
        <dbReference type="Proteomes" id="UP000284676"/>
    </source>
</evidence>
<proteinExistence type="predicted"/>
<accession>A0A414PLJ7</accession>
<dbReference type="EMBL" id="QRHL01000061">
    <property type="protein sequence ID" value="RHF69459.1"/>
    <property type="molecule type" value="Genomic_DNA"/>
</dbReference>
<reference evidence="1 2" key="1">
    <citation type="submission" date="2018-08" db="EMBL/GenBank/DDBJ databases">
        <title>A genome reference for cultivated species of the human gut microbiota.</title>
        <authorList>
            <person name="Zou Y."/>
            <person name="Xue W."/>
            <person name="Luo G."/>
        </authorList>
    </citation>
    <scope>NUCLEOTIDE SEQUENCE [LARGE SCALE GENOMIC DNA]</scope>
    <source>
        <strain evidence="1 2">AM25-1</strain>
    </source>
</reference>
<protein>
    <submittedName>
        <fullName evidence="1">Uncharacterized protein</fullName>
    </submittedName>
</protein>
<dbReference type="RefSeq" id="WP_187107034.1">
    <property type="nucleotide sequence ID" value="NZ_QRHL01000061.1"/>
</dbReference>
<sequence length="126" mass="14862">LDNLGSLLIKIRNTFPENIDCQNKEVVIIMFEAYLPQHTIDLVKILKNVKVGSIIHFFSRSGTNLKINISNFYWQGFPNNNNDSPNYWIAKPLFTRYYSISFYCDLVTNYEFYLHSYQGYEIVENT</sequence>